<dbReference type="Proteomes" id="UP000076962">
    <property type="component" value="Unassembled WGS sequence"/>
</dbReference>
<reference evidence="1 2" key="1">
    <citation type="submission" date="2016-05" db="EMBL/GenBank/DDBJ databases">
        <title>Single-cell genome of chain-forming Candidatus Thiomargarita nelsonii and comparison to other large sulfur-oxidizing bacteria.</title>
        <authorList>
            <person name="Winkel M."/>
            <person name="Salman V."/>
            <person name="Woyke T."/>
            <person name="Schulz-Vogt H."/>
            <person name="Richter M."/>
            <person name="Flood B."/>
            <person name="Bailey J."/>
            <person name="Amann R."/>
            <person name="Mussmann M."/>
        </authorList>
    </citation>
    <scope>NUCLEOTIDE SEQUENCE [LARGE SCALE GENOMIC DNA]</scope>
    <source>
        <strain evidence="1 2">THI036</strain>
    </source>
</reference>
<organism evidence="1 2">
    <name type="scientific">Candidatus Thiomargarita nelsonii</name>
    <dbReference type="NCBI Taxonomy" id="1003181"/>
    <lineage>
        <taxon>Bacteria</taxon>
        <taxon>Pseudomonadati</taxon>
        <taxon>Pseudomonadota</taxon>
        <taxon>Gammaproteobacteria</taxon>
        <taxon>Thiotrichales</taxon>
        <taxon>Thiotrichaceae</taxon>
        <taxon>Thiomargarita</taxon>
    </lineage>
</organism>
<evidence type="ECO:0000313" key="2">
    <source>
        <dbReference type="Proteomes" id="UP000076962"/>
    </source>
</evidence>
<dbReference type="EMBL" id="LUTY01000186">
    <property type="protein sequence ID" value="OAD23738.1"/>
    <property type="molecule type" value="Genomic_DNA"/>
</dbReference>
<keyword evidence="2" id="KW-1185">Reference proteome</keyword>
<evidence type="ECO:0000313" key="1">
    <source>
        <dbReference type="EMBL" id="OAD23738.1"/>
    </source>
</evidence>
<protein>
    <submittedName>
        <fullName evidence="1">Uncharacterized protein</fullName>
    </submittedName>
</protein>
<dbReference type="AlphaFoldDB" id="A0A176S761"/>
<proteinExistence type="predicted"/>
<name>A0A176S761_9GAMM</name>
<gene>
    <name evidence="1" type="ORF">THIOM_000422</name>
</gene>
<comment type="caution">
    <text evidence="1">The sequence shown here is derived from an EMBL/GenBank/DDBJ whole genome shotgun (WGS) entry which is preliminary data.</text>
</comment>
<sequence>MIANDQELKVTLDRIAQFQAQLAHLRKVETNPANYHAAASGFIAEIDRMQLEVLRSPK</sequence>
<accession>A0A176S761</accession>